<sequence>MDQVEAWKEHVLSHYHDDATLLDALGDNIPCWILDCPTTLVASSKADRKDMFLTMMNHVYHHMNAEVVDHNELRKDDHFTILTLWNDFEHAYASGSGISMGEMEFLYTQHVRPRGSTWSWAAARFGEMQSQKEDTGKRDDLRPYDERKEKRALERLARDAKTDGEGSK</sequence>
<protein>
    <submittedName>
        <fullName evidence="2">Uncharacterized protein</fullName>
    </submittedName>
</protein>
<dbReference type="Proteomes" id="UP000182658">
    <property type="component" value="Unassembled WGS sequence"/>
</dbReference>
<accession>A0A1J7IIY5</accession>
<reference evidence="2 3" key="1">
    <citation type="submission" date="2016-10" db="EMBL/GenBank/DDBJ databases">
        <title>Draft genome sequence of Coniochaeta ligniaria NRRL30616, a lignocellulolytic fungus for bioabatement of inhibitors in plant biomass hydrolysates.</title>
        <authorList>
            <consortium name="DOE Joint Genome Institute"/>
            <person name="Jimenez D.J."/>
            <person name="Hector R.E."/>
            <person name="Riley R."/>
            <person name="Sun H."/>
            <person name="Grigoriev I.V."/>
            <person name="Van Elsas J.D."/>
            <person name="Nichols N.N."/>
        </authorList>
    </citation>
    <scope>NUCLEOTIDE SEQUENCE [LARGE SCALE GENOMIC DNA]</scope>
    <source>
        <strain evidence="2 3">NRRL 30616</strain>
    </source>
</reference>
<feature type="compositionally biased region" description="Basic and acidic residues" evidence="1">
    <location>
        <begin position="130"/>
        <end position="168"/>
    </location>
</feature>
<proteinExistence type="predicted"/>
<evidence type="ECO:0000313" key="2">
    <source>
        <dbReference type="EMBL" id="OIW27647.1"/>
    </source>
</evidence>
<evidence type="ECO:0000256" key="1">
    <source>
        <dbReference type="SAM" id="MobiDB-lite"/>
    </source>
</evidence>
<name>A0A1J7IIY5_9PEZI</name>
<evidence type="ECO:0000313" key="3">
    <source>
        <dbReference type="Proteomes" id="UP000182658"/>
    </source>
</evidence>
<dbReference type="OrthoDB" id="10593622at2759"/>
<keyword evidence="3" id="KW-1185">Reference proteome</keyword>
<dbReference type="InParanoid" id="A0A1J7IIY5"/>
<dbReference type="AlphaFoldDB" id="A0A1J7IIY5"/>
<feature type="region of interest" description="Disordered" evidence="1">
    <location>
        <begin position="128"/>
        <end position="168"/>
    </location>
</feature>
<organism evidence="2 3">
    <name type="scientific">Coniochaeta ligniaria NRRL 30616</name>
    <dbReference type="NCBI Taxonomy" id="1408157"/>
    <lineage>
        <taxon>Eukaryota</taxon>
        <taxon>Fungi</taxon>
        <taxon>Dikarya</taxon>
        <taxon>Ascomycota</taxon>
        <taxon>Pezizomycotina</taxon>
        <taxon>Sordariomycetes</taxon>
        <taxon>Sordariomycetidae</taxon>
        <taxon>Coniochaetales</taxon>
        <taxon>Coniochaetaceae</taxon>
        <taxon>Coniochaeta</taxon>
    </lineage>
</organism>
<gene>
    <name evidence="2" type="ORF">CONLIGDRAFT_633995</name>
</gene>
<dbReference type="EMBL" id="KV875099">
    <property type="protein sequence ID" value="OIW27647.1"/>
    <property type="molecule type" value="Genomic_DNA"/>
</dbReference>